<keyword evidence="3" id="KW-1185">Reference proteome</keyword>
<evidence type="ECO:0000313" key="2">
    <source>
        <dbReference type="EMBL" id="GAM58449.1"/>
    </source>
</evidence>
<accession>A0A0B8P6A7</accession>
<feature type="transmembrane region" description="Helical" evidence="1">
    <location>
        <begin position="28"/>
        <end position="50"/>
    </location>
</feature>
<evidence type="ECO:0000313" key="3">
    <source>
        <dbReference type="Proteomes" id="UP000031671"/>
    </source>
</evidence>
<protein>
    <recommendedName>
        <fullName evidence="4">Integral membrane protein</fullName>
    </recommendedName>
</protein>
<dbReference type="Pfam" id="PF05656">
    <property type="entry name" value="DUF805"/>
    <property type="match status" value="1"/>
</dbReference>
<dbReference type="PANTHER" id="PTHR34980">
    <property type="entry name" value="INNER MEMBRANE PROTEIN-RELATED-RELATED"/>
    <property type="match status" value="1"/>
</dbReference>
<gene>
    <name evidence="2" type="ORF">JCM19231_1208</name>
</gene>
<reference evidence="2 3" key="2">
    <citation type="submission" date="2015-01" db="EMBL/GenBank/DDBJ databases">
        <authorList>
            <consortium name="NBRP consortium"/>
            <person name="Sawabe T."/>
            <person name="Meirelles P."/>
            <person name="Feng G."/>
            <person name="Sayaka M."/>
            <person name="Hattori M."/>
            <person name="Ohkuma M."/>
        </authorList>
    </citation>
    <scope>NUCLEOTIDE SEQUENCE [LARGE SCALE GENOMIC DNA]</scope>
    <source>
        <strain evidence="3">JCM 19231</strain>
    </source>
</reference>
<proteinExistence type="predicted"/>
<dbReference type="InterPro" id="IPR008523">
    <property type="entry name" value="DUF805"/>
</dbReference>
<keyword evidence="1" id="KW-0472">Membrane</keyword>
<organism evidence="2 3">
    <name type="scientific">Vibrio ishigakensis</name>
    <dbReference type="NCBI Taxonomy" id="1481914"/>
    <lineage>
        <taxon>Bacteria</taxon>
        <taxon>Pseudomonadati</taxon>
        <taxon>Pseudomonadota</taxon>
        <taxon>Gammaproteobacteria</taxon>
        <taxon>Vibrionales</taxon>
        <taxon>Vibrionaceae</taxon>
        <taxon>Vibrio</taxon>
    </lineage>
</organism>
<evidence type="ECO:0008006" key="4">
    <source>
        <dbReference type="Google" id="ProtNLM"/>
    </source>
</evidence>
<comment type="caution">
    <text evidence="2">The sequence shown here is derived from an EMBL/GenBank/DDBJ whole genome shotgun (WGS) entry which is preliminary data.</text>
</comment>
<keyword evidence="1" id="KW-0812">Transmembrane</keyword>
<keyword evidence="1" id="KW-1133">Transmembrane helix</keyword>
<dbReference type="PANTHER" id="PTHR34980:SF2">
    <property type="entry name" value="INNER MEMBRANE PROTEIN YHAH-RELATED"/>
    <property type="match status" value="1"/>
</dbReference>
<name>A0A0B8P6A7_9VIBR</name>
<dbReference type="EMBL" id="BBRZ01000088">
    <property type="protein sequence ID" value="GAM58449.1"/>
    <property type="molecule type" value="Genomic_DNA"/>
</dbReference>
<dbReference type="GO" id="GO:0005886">
    <property type="term" value="C:plasma membrane"/>
    <property type="evidence" value="ECO:0007669"/>
    <property type="project" value="TreeGrafter"/>
</dbReference>
<sequence length="99" mass="11025">MWVFNIILILAMRFGLHGDFSNHDPANASTGGTIAVFVISILMLWWSLAIQVKRLHDLDKKGWWVILNLIPYLGSGALMVYLGCFKGTDGENRFGAKAT</sequence>
<evidence type="ECO:0000256" key="1">
    <source>
        <dbReference type="SAM" id="Phobius"/>
    </source>
</evidence>
<dbReference type="Proteomes" id="UP000031671">
    <property type="component" value="Unassembled WGS sequence"/>
</dbReference>
<feature type="transmembrane region" description="Helical" evidence="1">
    <location>
        <begin position="62"/>
        <end position="82"/>
    </location>
</feature>
<reference evidence="2 3" key="1">
    <citation type="submission" date="2015-01" db="EMBL/GenBank/DDBJ databases">
        <title>Vibrio sp. C1 JCM 19231 whole genome shotgun sequence.</title>
        <authorList>
            <person name="Sawabe T."/>
            <person name="Meirelles P."/>
            <person name="Feng G."/>
            <person name="Sayaka M."/>
            <person name="Hattori M."/>
            <person name="Ohkuma M."/>
        </authorList>
    </citation>
    <scope>NUCLEOTIDE SEQUENCE [LARGE SCALE GENOMIC DNA]</scope>
    <source>
        <strain evidence="3">JCM 19231</strain>
    </source>
</reference>
<dbReference type="AlphaFoldDB" id="A0A0B8P6A7"/>